<evidence type="ECO:0000259" key="8">
    <source>
        <dbReference type="PROSITE" id="PS50928"/>
    </source>
</evidence>
<dbReference type="AlphaFoldDB" id="A0A839QEW6"/>
<dbReference type="PROSITE" id="PS50928">
    <property type="entry name" value="ABC_TM1"/>
    <property type="match status" value="1"/>
</dbReference>
<dbReference type="GO" id="GO:0055085">
    <property type="term" value="P:transmembrane transport"/>
    <property type="evidence" value="ECO:0007669"/>
    <property type="project" value="InterPro"/>
</dbReference>
<dbReference type="Gene3D" id="1.10.3720.10">
    <property type="entry name" value="MetI-like"/>
    <property type="match status" value="1"/>
</dbReference>
<protein>
    <submittedName>
        <fullName evidence="9">ABC-type nitrate/sulfonate/bicarbonate transport system permease component</fullName>
    </submittedName>
</protein>
<dbReference type="InterPro" id="IPR000515">
    <property type="entry name" value="MetI-like"/>
</dbReference>
<name>A0A839QEW6_9MICC</name>
<dbReference type="Proteomes" id="UP000523000">
    <property type="component" value="Unassembled WGS sequence"/>
</dbReference>
<feature type="transmembrane region" description="Helical" evidence="7">
    <location>
        <begin position="79"/>
        <end position="103"/>
    </location>
</feature>
<evidence type="ECO:0000256" key="1">
    <source>
        <dbReference type="ARBA" id="ARBA00004651"/>
    </source>
</evidence>
<comment type="caution">
    <text evidence="9">The sequence shown here is derived from an EMBL/GenBank/DDBJ whole genome shotgun (WGS) entry which is preliminary data.</text>
</comment>
<feature type="transmembrane region" description="Helical" evidence="7">
    <location>
        <begin position="208"/>
        <end position="226"/>
    </location>
</feature>
<feature type="transmembrane region" description="Helical" evidence="7">
    <location>
        <begin position="185"/>
        <end position="202"/>
    </location>
</feature>
<dbReference type="RefSeq" id="WP_246380338.1">
    <property type="nucleotide sequence ID" value="NZ_BAABGK010000025.1"/>
</dbReference>
<comment type="similarity">
    <text evidence="7">Belongs to the binding-protein-dependent transport system permease family.</text>
</comment>
<evidence type="ECO:0000256" key="3">
    <source>
        <dbReference type="ARBA" id="ARBA00022475"/>
    </source>
</evidence>
<keyword evidence="6 7" id="KW-0472">Membrane</keyword>
<reference evidence="9 10" key="1">
    <citation type="submission" date="2020-08" db="EMBL/GenBank/DDBJ databases">
        <title>Sequencing the genomes of 1000 actinobacteria strains.</title>
        <authorList>
            <person name="Klenk H.-P."/>
        </authorList>
    </citation>
    <scope>NUCLEOTIDE SEQUENCE [LARGE SCALE GENOMIC DNA]</scope>
    <source>
        <strain evidence="9 10">DSM 22826</strain>
    </source>
</reference>
<evidence type="ECO:0000256" key="2">
    <source>
        <dbReference type="ARBA" id="ARBA00022448"/>
    </source>
</evidence>
<feature type="transmembrane region" description="Helical" evidence="7">
    <location>
        <begin position="115"/>
        <end position="137"/>
    </location>
</feature>
<evidence type="ECO:0000256" key="4">
    <source>
        <dbReference type="ARBA" id="ARBA00022692"/>
    </source>
</evidence>
<dbReference type="SUPFAM" id="SSF161098">
    <property type="entry name" value="MetI-like"/>
    <property type="match status" value="1"/>
</dbReference>
<dbReference type="PANTHER" id="PTHR30151">
    <property type="entry name" value="ALKANE SULFONATE ABC TRANSPORTER-RELATED, MEMBRANE SUBUNIT"/>
    <property type="match status" value="1"/>
</dbReference>
<feature type="domain" description="ABC transmembrane type-1" evidence="8">
    <location>
        <begin position="79"/>
        <end position="259"/>
    </location>
</feature>
<proteinExistence type="inferred from homology"/>
<keyword evidence="5 7" id="KW-1133">Transmembrane helix</keyword>
<sequence length="278" mass="28642">MTVLSSTRSSRVPKGLMVRPRRKNALLRPGLGLLGALIALGIWQLTAVAGSFGNALPTATETIGRFVELLGTATFWHDAGLTVAIALTGLGISAVLGVLLGVLMGSSRVIRAATLAIFEFLKPIPPIVVLPLMVMVLGPTTPMALVLVVIGCALGIAMQTMAGVADTDPVALSTARSYGLGRGETMWRIVLPSAGPFIGTAMRVSAPASLVVTVVAGLLGGAPGLGRSIYQAQAAGNYATLYALVAVLGILGLVFQGVAESVEAKVLHWHPSHREVKP</sequence>
<keyword evidence="4 7" id="KW-0812">Transmembrane</keyword>
<gene>
    <name evidence="9" type="ORF">E9229_000641</name>
</gene>
<dbReference type="Pfam" id="PF00528">
    <property type="entry name" value="BPD_transp_1"/>
    <property type="match status" value="1"/>
</dbReference>
<keyword evidence="3" id="KW-1003">Cell membrane</keyword>
<keyword evidence="10" id="KW-1185">Reference proteome</keyword>
<dbReference type="GO" id="GO:0005886">
    <property type="term" value="C:plasma membrane"/>
    <property type="evidence" value="ECO:0007669"/>
    <property type="project" value="UniProtKB-SubCell"/>
</dbReference>
<evidence type="ECO:0000313" key="9">
    <source>
        <dbReference type="EMBL" id="MBB2994450.1"/>
    </source>
</evidence>
<accession>A0A839QEW6</accession>
<dbReference type="PANTHER" id="PTHR30151:SF20">
    <property type="entry name" value="ABC TRANSPORTER PERMEASE PROTEIN HI_0355-RELATED"/>
    <property type="match status" value="1"/>
</dbReference>
<keyword evidence="2 7" id="KW-0813">Transport</keyword>
<evidence type="ECO:0000256" key="5">
    <source>
        <dbReference type="ARBA" id="ARBA00022989"/>
    </source>
</evidence>
<evidence type="ECO:0000256" key="6">
    <source>
        <dbReference type="ARBA" id="ARBA00023136"/>
    </source>
</evidence>
<dbReference type="EMBL" id="JACHVS010000001">
    <property type="protein sequence ID" value="MBB2994450.1"/>
    <property type="molecule type" value="Genomic_DNA"/>
</dbReference>
<evidence type="ECO:0000313" key="10">
    <source>
        <dbReference type="Proteomes" id="UP000523000"/>
    </source>
</evidence>
<comment type="subcellular location">
    <subcellularLocation>
        <location evidence="1 7">Cell membrane</location>
        <topology evidence="1 7">Multi-pass membrane protein</topology>
    </subcellularLocation>
</comment>
<evidence type="ECO:0000256" key="7">
    <source>
        <dbReference type="RuleBase" id="RU363032"/>
    </source>
</evidence>
<organism evidence="9 10">
    <name type="scientific">Paeniglutamicibacter cryotolerans</name>
    <dbReference type="NCBI Taxonomy" id="670079"/>
    <lineage>
        <taxon>Bacteria</taxon>
        <taxon>Bacillati</taxon>
        <taxon>Actinomycetota</taxon>
        <taxon>Actinomycetes</taxon>
        <taxon>Micrococcales</taxon>
        <taxon>Micrococcaceae</taxon>
        <taxon>Paeniglutamicibacter</taxon>
    </lineage>
</organism>
<feature type="transmembrane region" description="Helical" evidence="7">
    <location>
        <begin position="143"/>
        <end position="164"/>
    </location>
</feature>
<dbReference type="CDD" id="cd06261">
    <property type="entry name" value="TM_PBP2"/>
    <property type="match status" value="1"/>
</dbReference>
<dbReference type="InterPro" id="IPR035906">
    <property type="entry name" value="MetI-like_sf"/>
</dbReference>
<feature type="transmembrane region" description="Helical" evidence="7">
    <location>
        <begin position="238"/>
        <end position="259"/>
    </location>
</feature>